<reference evidence="2 3" key="1">
    <citation type="journal article" date="2019" name="Sci. Rep.">
        <title>Extended insight into the Mycobacterium chelonae-abscessus complex through whole genome sequencing of Mycobacterium salmoniphilum outbreak and Mycobacterium salmoniphilum-like strains.</title>
        <authorList>
            <person name="Behra P.R.K."/>
            <person name="Das S."/>
            <person name="Pettersson B.M.F."/>
            <person name="Shirreff L."/>
            <person name="DuCote T."/>
            <person name="Jacobsson K.G."/>
            <person name="Ennis D.G."/>
            <person name="Kirsebom L.A."/>
        </authorList>
    </citation>
    <scope>NUCLEOTIDE SEQUENCE [LARGE SCALE GENOMIC DNA]</scope>
    <source>
        <strain evidence="2 3">DE 4585</strain>
    </source>
</reference>
<protein>
    <recommendedName>
        <fullName evidence="1">DUF4333 domain-containing protein</fullName>
    </recommendedName>
</protein>
<organism evidence="2 3">
    <name type="scientific">Mycobacteroides salmoniphilum</name>
    <dbReference type="NCBI Taxonomy" id="404941"/>
    <lineage>
        <taxon>Bacteria</taxon>
        <taxon>Bacillati</taxon>
        <taxon>Actinomycetota</taxon>
        <taxon>Actinomycetes</taxon>
        <taxon>Mycobacteriales</taxon>
        <taxon>Mycobacteriaceae</taxon>
        <taxon>Mycobacteroides</taxon>
    </lineage>
</organism>
<dbReference type="Proteomes" id="UP000295117">
    <property type="component" value="Unassembled WGS sequence"/>
</dbReference>
<feature type="domain" description="DUF4333" evidence="1">
    <location>
        <begin position="22"/>
        <end position="94"/>
    </location>
</feature>
<comment type="caution">
    <text evidence="2">The sequence shown here is derived from an EMBL/GenBank/DDBJ whole genome shotgun (WGS) entry which is preliminary data.</text>
</comment>
<feature type="domain" description="DUF4333" evidence="1">
    <location>
        <begin position="103"/>
        <end position="164"/>
    </location>
</feature>
<dbReference type="InterPro" id="IPR025637">
    <property type="entry name" value="DUF4333"/>
</dbReference>
<accession>A0A4R8RUT1</accession>
<name>A0A4R8RUT1_9MYCO</name>
<dbReference type="EMBL" id="PECH01000009">
    <property type="protein sequence ID" value="TDZ78262.1"/>
    <property type="molecule type" value="Genomic_DNA"/>
</dbReference>
<dbReference type="Pfam" id="PF14230">
    <property type="entry name" value="DUF4333"/>
    <property type="match status" value="2"/>
</dbReference>
<dbReference type="AlphaFoldDB" id="A0A4R8RUT1"/>
<evidence type="ECO:0000313" key="2">
    <source>
        <dbReference type="EMBL" id="TDZ78262.1"/>
    </source>
</evidence>
<proteinExistence type="predicted"/>
<evidence type="ECO:0000313" key="3">
    <source>
        <dbReference type="Proteomes" id="UP000295117"/>
    </source>
</evidence>
<evidence type="ECO:0000259" key="1">
    <source>
        <dbReference type="Pfam" id="PF14230"/>
    </source>
</evidence>
<gene>
    <name evidence="2" type="ORF">DE4585_04099</name>
</gene>
<sequence>MTISVARILLVSGLGAGLIAGLPGCSFSLGSGDVKKSDVIGQITAKMTDADGNKPETVACPDALKAEVGAQTNCQMKVKGKPYNVNVTVTQIKGDSVNFDMVETLDKEAVASGINDQITQQFHKPDSVTCPDNLKGYTGATLRCEIKDEGQTYGVTVTVTDVRGGDVRYNFKVDEQPK</sequence>
<dbReference type="RefSeq" id="WP_134073131.1">
    <property type="nucleotide sequence ID" value="NZ_PECH01000009.1"/>
</dbReference>